<keyword evidence="6 8" id="KW-0472">Membrane</keyword>
<dbReference type="InterPro" id="IPR052017">
    <property type="entry name" value="TSUP"/>
</dbReference>
<evidence type="ECO:0000313" key="10">
    <source>
        <dbReference type="Proteomes" id="UP000201566"/>
    </source>
</evidence>
<protein>
    <submittedName>
        <fullName evidence="9">Putative membrane transporter protein</fullName>
    </submittedName>
</protein>
<feature type="transmembrane region" description="Helical" evidence="8">
    <location>
        <begin position="309"/>
        <end position="326"/>
    </location>
</feature>
<dbReference type="GO" id="GO:0005886">
    <property type="term" value="C:plasma membrane"/>
    <property type="evidence" value="ECO:0007669"/>
    <property type="project" value="UniProtKB-SubCell"/>
</dbReference>
<feature type="transmembrane region" description="Helical" evidence="8">
    <location>
        <begin position="115"/>
        <end position="138"/>
    </location>
</feature>
<dbReference type="EMBL" id="KC977570">
    <property type="protein sequence ID" value="ATE82483.1"/>
    <property type="molecule type" value="Genomic_DNA"/>
</dbReference>
<gene>
    <name evidence="9" type="ORF">pdul_cds_258</name>
</gene>
<dbReference type="Proteomes" id="UP000201566">
    <property type="component" value="Segment"/>
</dbReference>
<dbReference type="InterPro" id="IPR002781">
    <property type="entry name" value="TM_pro_TauE-like"/>
</dbReference>
<keyword evidence="2" id="KW-0813">Transport</keyword>
<keyword evidence="5 8" id="KW-1133">Transmembrane helix</keyword>
<evidence type="ECO:0000256" key="1">
    <source>
        <dbReference type="ARBA" id="ARBA00004651"/>
    </source>
</evidence>
<feature type="transmembrane region" description="Helical" evidence="8">
    <location>
        <begin position="235"/>
        <end position="259"/>
    </location>
</feature>
<dbReference type="PANTHER" id="PTHR30269">
    <property type="entry name" value="TRANSMEMBRANE PROTEIN YFCA"/>
    <property type="match status" value="1"/>
</dbReference>
<feature type="transmembrane region" description="Helical" evidence="8">
    <location>
        <begin position="79"/>
        <end position="103"/>
    </location>
</feature>
<accession>A0A291ATY8</accession>
<evidence type="ECO:0000256" key="8">
    <source>
        <dbReference type="SAM" id="Phobius"/>
    </source>
</evidence>
<dbReference type="PANTHER" id="PTHR30269:SF38">
    <property type="entry name" value="SULFITE EXPORTER TAUE_SAFE"/>
    <property type="match status" value="1"/>
</dbReference>
<dbReference type="GeneID" id="34567738"/>
<feature type="transmembrane region" description="Helical" evidence="8">
    <location>
        <begin position="47"/>
        <end position="72"/>
    </location>
</feature>
<keyword evidence="4 8" id="KW-0812">Transmembrane</keyword>
<name>A0A291ATY8_9VIRU</name>
<dbReference type="KEGG" id="vg:34567738"/>
<keyword evidence="3" id="KW-1003">Cell membrane</keyword>
<feature type="transmembrane region" description="Helical" evidence="8">
    <location>
        <begin position="362"/>
        <end position="382"/>
    </location>
</feature>
<proteinExistence type="predicted"/>
<feature type="transmembrane region" description="Helical" evidence="8">
    <location>
        <begin position="338"/>
        <end position="356"/>
    </location>
</feature>
<organism evidence="9 10">
    <name type="scientific">Pandoravirus dulcis</name>
    <dbReference type="NCBI Taxonomy" id="1349409"/>
    <lineage>
        <taxon>Viruses</taxon>
        <taxon>Pandoravirus</taxon>
    </lineage>
</organism>
<evidence type="ECO:0000313" key="9">
    <source>
        <dbReference type="EMBL" id="ATE82483.1"/>
    </source>
</evidence>
<evidence type="ECO:0000256" key="5">
    <source>
        <dbReference type="ARBA" id="ARBA00022989"/>
    </source>
</evidence>
<comment type="subcellular location">
    <subcellularLocation>
        <location evidence="1">Cell membrane</location>
        <topology evidence="1">Multi-pass membrane protein</topology>
    </subcellularLocation>
</comment>
<feature type="transmembrane region" description="Helical" evidence="8">
    <location>
        <begin position="280"/>
        <end position="303"/>
    </location>
</feature>
<dbReference type="RefSeq" id="YP_009430192.1">
    <property type="nucleotide sequence ID" value="NC_021858.1"/>
</dbReference>
<evidence type="ECO:0000256" key="7">
    <source>
        <dbReference type="SAM" id="MobiDB-lite"/>
    </source>
</evidence>
<evidence type="ECO:0000256" key="2">
    <source>
        <dbReference type="ARBA" id="ARBA00022448"/>
    </source>
</evidence>
<evidence type="ECO:0000256" key="3">
    <source>
        <dbReference type="ARBA" id="ARBA00022475"/>
    </source>
</evidence>
<dbReference type="Pfam" id="PF01925">
    <property type="entry name" value="TauE"/>
    <property type="match status" value="1"/>
</dbReference>
<evidence type="ECO:0000256" key="6">
    <source>
        <dbReference type="ARBA" id="ARBA00023136"/>
    </source>
</evidence>
<sequence length="387" mass="39875">MTDLLVEAALRTATAIAAAKGDDADFATGLSAVSTAPDVSSVDVVRLGVVAVAATVAAAVSAVTAFGMAVTFHAIAHGVAAAGLVSIDAGAAVAYLMCMAIPAFWPLAVAHRRHIWWGLAGVLFVPSAVFTYVGTLLLVGQPPAVLRPLLGASMLAIALWETARSRPLSATMASETPNGLSASSDPATTSDPFCEVVVDSGVDDDDDVDSLDERETMRPLLSPPPTATRRPTSSLTVGVVALAVVCGVASGLLGGVLCLHGPPLMIFAAVVPMSVERMRATMMCLFGAVSVLQIGFLWGHGLFDWRNQWAYYAVAMVGSALGTKLGDMACKHVAPAAVYWAILGLLLVTGISLVVGSTKGTLAYALACGTVALFALAILFRLHKCRQ</sequence>
<reference evidence="9 10" key="1">
    <citation type="journal article" date="2013" name="Science">
        <title>Pandoraviruses: amoeba viruses with genomes up to 2.5 Mb reaching that of parasitic eukaryotes.</title>
        <authorList>
            <person name="Philippe N."/>
            <person name="Legendre M."/>
            <person name="Doutre G."/>
            <person name="Coute Y."/>
            <person name="Poirot O."/>
            <person name="Lescot M."/>
            <person name="Arslan D."/>
            <person name="Seltzer V."/>
            <person name="Bertaux L."/>
            <person name="Bruley C."/>
            <person name="Garin J."/>
            <person name="Claverie J.M."/>
            <person name="Abergel C."/>
        </authorList>
    </citation>
    <scope>NUCLEOTIDE SEQUENCE [LARGE SCALE GENOMIC DNA]</scope>
    <source>
        <strain evidence="9">Melbourne</strain>
    </source>
</reference>
<feature type="region of interest" description="Disordered" evidence="7">
    <location>
        <begin position="202"/>
        <end position="232"/>
    </location>
</feature>
<evidence type="ECO:0000256" key="4">
    <source>
        <dbReference type="ARBA" id="ARBA00022692"/>
    </source>
</evidence>